<keyword evidence="5" id="KW-1185">Reference proteome</keyword>
<dbReference type="Pfam" id="PF07942">
    <property type="entry name" value="CARME"/>
    <property type="match status" value="1"/>
</dbReference>
<protein>
    <submittedName>
        <fullName evidence="4">Uncharacterized protein</fullName>
    </submittedName>
</protein>
<evidence type="ECO:0000313" key="5">
    <source>
        <dbReference type="Proteomes" id="UP001362999"/>
    </source>
</evidence>
<evidence type="ECO:0000256" key="3">
    <source>
        <dbReference type="ARBA" id="ARBA00022691"/>
    </source>
</evidence>
<accession>A0AAW0E220</accession>
<dbReference type="EMBL" id="JAWWNJ010000004">
    <property type="protein sequence ID" value="KAK7057840.1"/>
    <property type="molecule type" value="Genomic_DNA"/>
</dbReference>
<name>A0AAW0E220_9AGAR</name>
<keyword evidence="1" id="KW-0489">Methyltransferase</keyword>
<gene>
    <name evidence="4" type="ORF">R3P38DRAFT_1188009</name>
</gene>
<evidence type="ECO:0000256" key="2">
    <source>
        <dbReference type="ARBA" id="ARBA00022679"/>
    </source>
</evidence>
<dbReference type="PANTHER" id="PTHR12303:SF6">
    <property type="entry name" value="CARNOSINE N-METHYLTRANSFERASE"/>
    <property type="match status" value="1"/>
</dbReference>
<sequence>MLIGSRIKNRQKLCFAQSIFLPRLIVPCTESVGSRPTRPDRRPPFSTGPRLHRYLVLFIDISLNISTTLEHIYSLLRPGGTWINPGPLLWTAASGGQSKLELSLEVVLQAVEVLIFFIDPREDGQRTTTVECEYTGDAQAMMR</sequence>
<evidence type="ECO:0000313" key="4">
    <source>
        <dbReference type="EMBL" id="KAK7057840.1"/>
    </source>
</evidence>
<organism evidence="4 5">
    <name type="scientific">Favolaschia claudopus</name>
    <dbReference type="NCBI Taxonomy" id="2862362"/>
    <lineage>
        <taxon>Eukaryota</taxon>
        <taxon>Fungi</taxon>
        <taxon>Dikarya</taxon>
        <taxon>Basidiomycota</taxon>
        <taxon>Agaricomycotina</taxon>
        <taxon>Agaricomycetes</taxon>
        <taxon>Agaricomycetidae</taxon>
        <taxon>Agaricales</taxon>
        <taxon>Marasmiineae</taxon>
        <taxon>Mycenaceae</taxon>
        <taxon>Favolaschia</taxon>
    </lineage>
</organism>
<proteinExistence type="predicted"/>
<dbReference type="InterPro" id="IPR012901">
    <property type="entry name" value="CARME"/>
</dbReference>
<reference evidence="4 5" key="1">
    <citation type="journal article" date="2024" name="J Genomics">
        <title>Draft genome sequencing and assembly of Favolaschia claudopus CIRM-BRFM 2984 isolated from oak limbs.</title>
        <authorList>
            <person name="Navarro D."/>
            <person name="Drula E."/>
            <person name="Chaduli D."/>
            <person name="Cazenave R."/>
            <person name="Ahrendt S."/>
            <person name="Wang J."/>
            <person name="Lipzen A."/>
            <person name="Daum C."/>
            <person name="Barry K."/>
            <person name="Grigoriev I.V."/>
            <person name="Favel A."/>
            <person name="Rosso M.N."/>
            <person name="Martin F."/>
        </authorList>
    </citation>
    <scope>NUCLEOTIDE SEQUENCE [LARGE SCALE GENOMIC DNA]</scope>
    <source>
        <strain evidence="4 5">CIRM-BRFM 2984</strain>
    </source>
</reference>
<evidence type="ECO:0000256" key="1">
    <source>
        <dbReference type="ARBA" id="ARBA00022603"/>
    </source>
</evidence>
<dbReference type="Proteomes" id="UP001362999">
    <property type="component" value="Unassembled WGS sequence"/>
</dbReference>
<dbReference type="GO" id="GO:0008757">
    <property type="term" value="F:S-adenosylmethionine-dependent methyltransferase activity"/>
    <property type="evidence" value="ECO:0007669"/>
    <property type="project" value="InterPro"/>
</dbReference>
<keyword evidence="2" id="KW-0808">Transferase</keyword>
<dbReference type="AlphaFoldDB" id="A0AAW0E220"/>
<dbReference type="GO" id="GO:0032259">
    <property type="term" value="P:methylation"/>
    <property type="evidence" value="ECO:0007669"/>
    <property type="project" value="UniProtKB-KW"/>
</dbReference>
<comment type="caution">
    <text evidence="4">The sequence shown here is derived from an EMBL/GenBank/DDBJ whole genome shotgun (WGS) entry which is preliminary data.</text>
</comment>
<keyword evidence="3" id="KW-0949">S-adenosyl-L-methionine</keyword>
<dbReference type="PANTHER" id="PTHR12303">
    <property type="entry name" value="CARNOSINE N-METHYLTRANSFERASE"/>
    <property type="match status" value="1"/>
</dbReference>